<name>A0ABD2BWP5_VESSQ</name>
<organism evidence="2 3">
    <name type="scientific">Vespula squamosa</name>
    <name type="common">Southern yellow jacket</name>
    <name type="synonym">Wasp</name>
    <dbReference type="NCBI Taxonomy" id="30214"/>
    <lineage>
        <taxon>Eukaryota</taxon>
        <taxon>Metazoa</taxon>
        <taxon>Ecdysozoa</taxon>
        <taxon>Arthropoda</taxon>
        <taxon>Hexapoda</taxon>
        <taxon>Insecta</taxon>
        <taxon>Pterygota</taxon>
        <taxon>Neoptera</taxon>
        <taxon>Endopterygota</taxon>
        <taxon>Hymenoptera</taxon>
        <taxon>Apocrita</taxon>
        <taxon>Aculeata</taxon>
        <taxon>Vespoidea</taxon>
        <taxon>Vespidae</taxon>
        <taxon>Vespinae</taxon>
        <taxon>Vespula</taxon>
    </lineage>
</organism>
<dbReference type="AlphaFoldDB" id="A0ABD2BWP5"/>
<proteinExistence type="predicted"/>
<reference evidence="2 3" key="1">
    <citation type="journal article" date="2024" name="Ann. Entomol. Soc. Am.">
        <title>Genomic analyses of the southern and eastern yellowjacket wasps (Hymenoptera: Vespidae) reveal evolutionary signatures of social life.</title>
        <authorList>
            <person name="Catto M.A."/>
            <person name="Caine P.B."/>
            <person name="Orr S.E."/>
            <person name="Hunt B.G."/>
            <person name="Goodisman M.A.D."/>
        </authorList>
    </citation>
    <scope>NUCLEOTIDE SEQUENCE [LARGE SCALE GENOMIC DNA]</scope>
    <source>
        <strain evidence="2">233</strain>
        <tissue evidence="2">Head and thorax</tissue>
    </source>
</reference>
<dbReference type="EMBL" id="JAUDFV010000038">
    <property type="protein sequence ID" value="KAL2737024.1"/>
    <property type="molecule type" value="Genomic_DNA"/>
</dbReference>
<dbReference type="Proteomes" id="UP001607302">
    <property type="component" value="Unassembled WGS sequence"/>
</dbReference>
<keyword evidence="3" id="KW-1185">Reference proteome</keyword>
<dbReference type="InterPro" id="IPR029526">
    <property type="entry name" value="PGBD"/>
</dbReference>
<evidence type="ECO:0000313" key="3">
    <source>
        <dbReference type="Proteomes" id="UP001607302"/>
    </source>
</evidence>
<dbReference type="Pfam" id="PF13843">
    <property type="entry name" value="DDE_Tnp_1_7"/>
    <property type="match status" value="1"/>
</dbReference>
<accession>A0ABD2BWP5</accession>
<dbReference type="PANTHER" id="PTHR46599">
    <property type="entry name" value="PIGGYBAC TRANSPOSABLE ELEMENT-DERIVED PROTEIN 4"/>
    <property type="match status" value="1"/>
</dbReference>
<evidence type="ECO:0000259" key="1">
    <source>
        <dbReference type="Pfam" id="PF13843"/>
    </source>
</evidence>
<comment type="caution">
    <text evidence="2">The sequence shown here is derived from an EMBL/GenBank/DDBJ whole genome shotgun (WGS) entry which is preliminary data.</text>
</comment>
<sequence length="137" mass="16362">MWSMNIAKFDAFIIRYVLNFIQKLRARIISVKLYDLSDSRKKLNEGRQHLQIDNFALISEIWNKFIENSQHCYKPNAHVIIDEQIFPTKAKCKFMQYMPNKPDKYGMKAWLVSVTTKYLINGFSYLRINENRIFNST</sequence>
<feature type="domain" description="PiggyBac transposable element-derived protein" evidence="1">
    <location>
        <begin position="49"/>
        <end position="125"/>
    </location>
</feature>
<protein>
    <submittedName>
        <fullName evidence="2">PiggyBac transposable element-derived protein 4-like</fullName>
    </submittedName>
</protein>
<evidence type="ECO:0000313" key="2">
    <source>
        <dbReference type="EMBL" id="KAL2737024.1"/>
    </source>
</evidence>
<dbReference type="PANTHER" id="PTHR46599:SF6">
    <property type="entry name" value="DUAL SPECIFICITY PHOSPHATASE 26"/>
    <property type="match status" value="1"/>
</dbReference>
<gene>
    <name evidence="2" type="ORF">V1478_002219</name>
</gene>